<evidence type="ECO:0000313" key="1">
    <source>
        <dbReference type="EMBL" id="TFK67411.1"/>
    </source>
</evidence>
<gene>
    <name evidence="1" type="ORF">BDN72DRAFT_96611</name>
</gene>
<protein>
    <submittedName>
        <fullName evidence="1">Uncharacterized protein</fullName>
    </submittedName>
</protein>
<evidence type="ECO:0000313" key="2">
    <source>
        <dbReference type="Proteomes" id="UP000308600"/>
    </source>
</evidence>
<reference evidence="1 2" key="1">
    <citation type="journal article" date="2019" name="Nat. Ecol. Evol.">
        <title>Megaphylogeny resolves global patterns of mushroom evolution.</title>
        <authorList>
            <person name="Varga T."/>
            <person name="Krizsan K."/>
            <person name="Foldi C."/>
            <person name="Dima B."/>
            <person name="Sanchez-Garcia M."/>
            <person name="Sanchez-Ramirez S."/>
            <person name="Szollosi G.J."/>
            <person name="Szarkandi J.G."/>
            <person name="Papp V."/>
            <person name="Albert L."/>
            <person name="Andreopoulos W."/>
            <person name="Angelini C."/>
            <person name="Antonin V."/>
            <person name="Barry K.W."/>
            <person name="Bougher N.L."/>
            <person name="Buchanan P."/>
            <person name="Buyck B."/>
            <person name="Bense V."/>
            <person name="Catcheside P."/>
            <person name="Chovatia M."/>
            <person name="Cooper J."/>
            <person name="Damon W."/>
            <person name="Desjardin D."/>
            <person name="Finy P."/>
            <person name="Geml J."/>
            <person name="Haridas S."/>
            <person name="Hughes K."/>
            <person name="Justo A."/>
            <person name="Karasinski D."/>
            <person name="Kautmanova I."/>
            <person name="Kiss B."/>
            <person name="Kocsube S."/>
            <person name="Kotiranta H."/>
            <person name="LaButti K.M."/>
            <person name="Lechner B.E."/>
            <person name="Liimatainen K."/>
            <person name="Lipzen A."/>
            <person name="Lukacs Z."/>
            <person name="Mihaltcheva S."/>
            <person name="Morgado L.N."/>
            <person name="Niskanen T."/>
            <person name="Noordeloos M.E."/>
            <person name="Ohm R.A."/>
            <person name="Ortiz-Santana B."/>
            <person name="Ovrebo C."/>
            <person name="Racz N."/>
            <person name="Riley R."/>
            <person name="Savchenko A."/>
            <person name="Shiryaev A."/>
            <person name="Soop K."/>
            <person name="Spirin V."/>
            <person name="Szebenyi C."/>
            <person name="Tomsovsky M."/>
            <person name="Tulloss R.E."/>
            <person name="Uehling J."/>
            <person name="Grigoriev I.V."/>
            <person name="Vagvolgyi C."/>
            <person name="Papp T."/>
            <person name="Martin F.M."/>
            <person name="Miettinen O."/>
            <person name="Hibbett D.S."/>
            <person name="Nagy L.G."/>
        </authorList>
    </citation>
    <scope>NUCLEOTIDE SEQUENCE [LARGE SCALE GENOMIC DNA]</scope>
    <source>
        <strain evidence="1 2">NL-1719</strain>
    </source>
</reference>
<keyword evidence="2" id="KW-1185">Reference proteome</keyword>
<dbReference type="EMBL" id="ML208376">
    <property type="protein sequence ID" value="TFK67411.1"/>
    <property type="molecule type" value="Genomic_DNA"/>
</dbReference>
<organism evidence="1 2">
    <name type="scientific">Pluteus cervinus</name>
    <dbReference type="NCBI Taxonomy" id="181527"/>
    <lineage>
        <taxon>Eukaryota</taxon>
        <taxon>Fungi</taxon>
        <taxon>Dikarya</taxon>
        <taxon>Basidiomycota</taxon>
        <taxon>Agaricomycotina</taxon>
        <taxon>Agaricomycetes</taxon>
        <taxon>Agaricomycetidae</taxon>
        <taxon>Agaricales</taxon>
        <taxon>Pluteineae</taxon>
        <taxon>Pluteaceae</taxon>
        <taxon>Pluteus</taxon>
    </lineage>
</organism>
<name>A0ACD3AQ24_9AGAR</name>
<accession>A0ACD3AQ24</accession>
<dbReference type="Proteomes" id="UP000308600">
    <property type="component" value="Unassembled WGS sequence"/>
</dbReference>
<proteinExistence type="predicted"/>
<sequence>MVPVTPPSNSSRYLVIAIYDIALTICEELANDLIGRATLVAVARSSRILSEAALAALWQNIPDAGPLIRTLPEDCWERESVTWPDEMIHVFLI</sequence>